<accession>A0AAV1IGC1</accession>
<evidence type="ECO:0000256" key="1">
    <source>
        <dbReference type="ARBA" id="ARBA00022898"/>
    </source>
</evidence>
<dbReference type="CDD" id="cd06822">
    <property type="entry name" value="PLPDE_III_YBL036c_euk"/>
    <property type="match status" value="1"/>
</dbReference>
<organism evidence="7 8">
    <name type="scientific">Coccomyxa viridis</name>
    <dbReference type="NCBI Taxonomy" id="1274662"/>
    <lineage>
        <taxon>Eukaryota</taxon>
        <taxon>Viridiplantae</taxon>
        <taxon>Chlorophyta</taxon>
        <taxon>core chlorophytes</taxon>
        <taxon>Trebouxiophyceae</taxon>
        <taxon>Trebouxiophyceae incertae sedis</taxon>
        <taxon>Coccomyxaceae</taxon>
        <taxon>Coccomyxa</taxon>
    </lineage>
</organism>
<feature type="region of interest" description="Disordered" evidence="5">
    <location>
        <begin position="237"/>
        <end position="256"/>
    </location>
</feature>
<name>A0AAV1IGC1_9CHLO</name>
<dbReference type="EMBL" id="CAUYUE010000011">
    <property type="protein sequence ID" value="CAK0785060.1"/>
    <property type="molecule type" value="Genomic_DNA"/>
</dbReference>
<reference evidence="7 8" key="1">
    <citation type="submission" date="2023-10" db="EMBL/GenBank/DDBJ databases">
        <authorList>
            <person name="Maclean D."/>
            <person name="Macfadyen A."/>
        </authorList>
    </citation>
    <scope>NUCLEOTIDE SEQUENCE [LARGE SCALE GENOMIC DNA]</scope>
</reference>
<evidence type="ECO:0000313" key="8">
    <source>
        <dbReference type="Proteomes" id="UP001314263"/>
    </source>
</evidence>
<dbReference type="PROSITE" id="PS01211">
    <property type="entry name" value="UPF0001"/>
    <property type="match status" value="1"/>
</dbReference>
<comment type="similarity">
    <text evidence="2 4">Belongs to the pyridoxal phosphate-binding protein YggS/PROSC family.</text>
</comment>
<dbReference type="PIRSF" id="PIRSF004848">
    <property type="entry name" value="YBL036c_PLPDEIII"/>
    <property type="match status" value="1"/>
</dbReference>
<evidence type="ECO:0000256" key="2">
    <source>
        <dbReference type="HAMAP-Rule" id="MF_03225"/>
    </source>
</evidence>
<evidence type="ECO:0000256" key="5">
    <source>
        <dbReference type="SAM" id="MobiDB-lite"/>
    </source>
</evidence>
<feature type="compositionally biased region" description="Basic and acidic residues" evidence="5">
    <location>
        <begin position="237"/>
        <end position="249"/>
    </location>
</feature>
<dbReference type="SUPFAM" id="SSF51419">
    <property type="entry name" value="PLP-binding barrel"/>
    <property type="match status" value="1"/>
</dbReference>
<dbReference type="Proteomes" id="UP001314263">
    <property type="component" value="Unassembled WGS sequence"/>
</dbReference>
<dbReference type="PANTHER" id="PTHR10146">
    <property type="entry name" value="PROLINE SYNTHETASE CO-TRANSCRIBED BACTERIAL HOMOLOG PROTEIN"/>
    <property type="match status" value="1"/>
</dbReference>
<gene>
    <name evidence="7" type="ORF">CVIRNUC_008265</name>
</gene>
<dbReference type="AlphaFoldDB" id="A0AAV1IGC1"/>
<keyword evidence="1 2" id="KW-0663">Pyridoxal phosphate</keyword>
<dbReference type="InterPro" id="IPR029066">
    <property type="entry name" value="PLP-binding_barrel"/>
</dbReference>
<evidence type="ECO:0000256" key="3">
    <source>
        <dbReference type="PIRSR" id="PIRSR004848-1"/>
    </source>
</evidence>
<evidence type="ECO:0000313" key="7">
    <source>
        <dbReference type="EMBL" id="CAK0785060.1"/>
    </source>
</evidence>
<dbReference type="Pfam" id="PF01168">
    <property type="entry name" value="Ala_racemase_N"/>
    <property type="match status" value="1"/>
</dbReference>
<dbReference type="FunFam" id="3.20.20.10:FF:000014">
    <property type="entry name" value="Pyridoxal phosphate homeostasis protein"/>
    <property type="match status" value="1"/>
</dbReference>
<dbReference type="NCBIfam" id="TIGR00044">
    <property type="entry name" value="YggS family pyridoxal phosphate-dependent enzyme"/>
    <property type="match status" value="1"/>
</dbReference>
<evidence type="ECO:0000256" key="4">
    <source>
        <dbReference type="RuleBase" id="RU004514"/>
    </source>
</evidence>
<keyword evidence="8" id="KW-1185">Reference proteome</keyword>
<dbReference type="GO" id="GO:0030170">
    <property type="term" value="F:pyridoxal phosphate binding"/>
    <property type="evidence" value="ECO:0007669"/>
    <property type="project" value="UniProtKB-UniRule"/>
</dbReference>
<dbReference type="InterPro" id="IPR001608">
    <property type="entry name" value="Ala_racemase_N"/>
</dbReference>
<dbReference type="HAMAP" id="MF_02087">
    <property type="entry name" value="PLP_homeostasis"/>
    <property type="match status" value="1"/>
</dbReference>
<evidence type="ECO:0000259" key="6">
    <source>
        <dbReference type="Pfam" id="PF01168"/>
    </source>
</evidence>
<feature type="domain" description="Alanine racemase N-terminal" evidence="6">
    <location>
        <begin position="22"/>
        <end position="234"/>
    </location>
</feature>
<feature type="modified residue" description="N6-(pyridoxal phosphate)lysine" evidence="2 3">
    <location>
        <position position="39"/>
    </location>
</feature>
<comment type="function">
    <text evidence="2">Pyridoxal 5'-phosphate (PLP)-binding protein, which may be involved in intracellular homeostatic regulation of pyridoxal 5'-phosphate (PLP), the active form of vitamin B6.</text>
</comment>
<protein>
    <recommendedName>
        <fullName evidence="2">Pyridoxal phosphate homeostasis protein</fullName>
        <shortName evidence="2">PLP homeostasis protein</shortName>
    </recommendedName>
</protein>
<proteinExistence type="inferred from homology"/>
<dbReference type="InterPro" id="IPR011078">
    <property type="entry name" value="PyrdxlP_homeostasis"/>
</dbReference>
<sequence length="256" mass="28140">MSAGSGQVASALKCVLEKAAAAAQRSGKDNKPRVVAVSKTKPVEAIREAYEAGQRHFGENYVQEITDKAPELPDEIAWHFIGHLQSNKAKALLDKVPNLGLVETVDTEKLANKLNNAVEQLGRPPLAVFVQVNTSGEDTKYGVEPSDCTKLAQHIKDSCGHLRFAGLMTIGQPDYSSKPENFECLERCRQEVCEKLKLQPSDIELSMGMSQDYEQAIEMGSTNVRVGSTIFGARDYAKWTERPRDKEQEPADSDSS</sequence>
<comment type="caution">
    <text evidence="7">The sequence shown here is derived from an EMBL/GenBank/DDBJ whole genome shotgun (WGS) entry which is preliminary data.</text>
</comment>
<dbReference type="PANTHER" id="PTHR10146:SF14">
    <property type="entry name" value="PYRIDOXAL PHOSPHATE HOMEOSTASIS PROTEIN"/>
    <property type="match status" value="1"/>
</dbReference>
<comment type="cofactor">
    <cofactor evidence="3">
        <name>pyridoxal 5'-phosphate</name>
        <dbReference type="ChEBI" id="CHEBI:597326"/>
    </cofactor>
</comment>
<dbReference type="Gene3D" id="3.20.20.10">
    <property type="entry name" value="Alanine racemase"/>
    <property type="match status" value="1"/>
</dbReference>